<gene>
    <name evidence="1" type="ORF">HHI36_001191</name>
</gene>
<sequence length="95" mass="10055">MGFIGAGTTKSTGSEQISAANTSANSKLIAGNSRSTLLTAVPRTTEIHVSRLAPSTKVKDIVDFLKDVIPDVSCTRLNFKHPKINASFELSSCGF</sequence>
<comment type="caution">
    <text evidence="1">The sequence shown here is derived from an EMBL/GenBank/DDBJ whole genome shotgun (WGS) entry which is preliminary data.</text>
</comment>
<evidence type="ECO:0000313" key="1">
    <source>
        <dbReference type="EMBL" id="KAL3286696.1"/>
    </source>
</evidence>
<protein>
    <submittedName>
        <fullName evidence="1">Uncharacterized protein</fullName>
    </submittedName>
</protein>
<organism evidence="1 2">
    <name type="scientific">Cryptolaemus montrouzieri</name>
    <dbReference type="NCBI Taxonomy" id="559131"/>
    <lineage>
        <taxon>Eukaryota</taxon>
        <taxon>Metazoa</taxon>
        <taxon>Ecdysozoa</taxon>
        <taxon>Arthropoda</taxon>
        <taxon>Hexapoda</taxon>
        <taxon>Insecta</taxon>
        <taxon>Pterygota</taxon>
        <taxon>Neoptera</taxon>
        <taxon>Endopterygota</taxon>
        <taxon>Coleoptera</taxon>
        <taxon>Polyphaga</taxon>
        <taxon>Cucujiformia</taxon>
        <taxon>Coccinelloidea</taxon>
        <taxon>Coccinellidae</taxon>
        <taxon>Scymninae</taxon>
        <taxon>Scymnini</taxon>
        <taxon>Cryptolaemus</taxon>
    </lineage>
</organism>
<evidence type="ECO:0000313" key="2">
    <source>
        <dbReference type="Proteomes" id="UP001516400"/>
    </source>
</evidence>
<proteinExistence type="predicted"/>
<feature type="non-terminal residue" evidence="1">
    <location>
        <position position="95"/>
    </location>
</feature>
<dbReference type="EMBL" id="JABFTP020000185">
    <property type="protein sequence ID" value="KAL3286696.1"/>
    <property type="molecule type" value="Genomic_DNA"/>
</dbReference>
<dbReference type="AlphaFoldDB" id="A0ABD2P6Y4"/>
<dbReference type="Proteomes" id="UP001516400">
    <property type="component" value="Unassembled WGS sequence"/>
</dbReference>
<reference evidence="1 2" key="1">
    <citation type="journal article" date="2021" name="BMC Biol.">
        <title>Horizontally acquired antibacterial genes associated with adaptive radiation of ladybird beetles.</title>
        <authorList>
            <person name="Li H.S."/>
            <person name="Tang X.F."/>
            <person name="Huang Y.H."/>
            <person name="Xu Z.Y."/>
            <person name="Chen M.L."/>
            <person name="Du X.Y."/>
            <person name="Qiu B.Y."/>
            <person name="Chen P.T."/>
            <person name="Zhang W."/>
            <person name="Slipinski A."/>
            <person name="Escalona H.E."/>
            <person name="Waterhouse R.M."/>
            <person name="Zwick A."/>
            <person name="Pang H."/>
        </authorList>
    </citation>
    <scope>NUCLEOTIDE SEQUENCE [LARGE SCALE GENOMIC DNA]</scope>
    <source>
        <strain evidence="1">SYSU2018</strain>
    </source>
</reference>
<keyword evidence="2" id="KW-1185">Reference proteome</keyword>
<name>A0ABD2P6Y4_9CUCU</name>
<accession>A0ABD2P6Y4</accession>